<dbReference type="Proteomes" id="UP001158644">
    <property type="component" value="Unassembled WGS sequence"/>
</dbReference>
<dbReference type="EMBL" id="JAOBZK010000007">
    <property type="protein sequence ID" value="MDH1177972.1"/>
    <property type="molecule type" value="Genomic_DNA"/>
</dbReference>
<evidence type="ECO:0000313" key="1">
    <source>
        <dbReference type="EMBL" id="MDH1177972.1"/>
    </source>
</evidence>
<reference evidence="1 2" key="1">
    <citation type="submission" date="2022-09" db="EMBL/GenBank/DDBJ databases">
        <title>Intensive care unit water sources are persistently colonized with multi-drug resistant bacteria and are the site of extensive horizontal gene transfer of antibiotic resistance genes.</title>
        <authorList>
            <person name="Diorio-Toth L."/>
        </authorList>
    </citation>
    <scope>NUCLEOTIDE SEQUENCE [LARGE SCALE GENOMIC DNA]</scope>
    <source>
        <strain evidence="1 2">GD03967</strain>
    </source>
</reference>
<sequence length="135" mass="15035">MSEKNEWKLVPVVATDEMEAAAEDDYEQTGATFPRWKSAYAAMLAAAPAPSAPGDALDERQCWMECEMRHRMVTDNLRLGASHLRDKEHRCRNAYQLEYMGAPMRWLADAYAEAAAVFEAKLAALAAQVPQQGEA</sequence>
<name>A0ABD4YR99_9BURK</name>
<evidence type="ECO:0000313" key="2">
    <source>
        <dbReference type="Proteomes" id="UP001158644"/>
    </source>
</evidence>
<accession>A0ABD4YR99</accession>
<gene>
    <name evidence="1" type="ORF">N5C72_07790</name>
</gene>
<organism evidence="1 2">
    <name type="scientific">Achromobacter mucicolens</name>
    <dbReference type="NCBI Taxonomy" id="1389922"/>
    <lineage>
        <taxon>Bacteria</taxon>
        <taxon>Pseudomonadati</taxon>
        <taxon>Pseudomonadota</taxon>
        <taxon>Betaproteobacteria</taxon>
        <taxon>Burkholderiales</taxon>
        <taxon>Alcaligenaceae</taxon>
        <taxon>Achromobacter</taxon>
    </lineage>
</organism>
<comment type="caution">
    <text evidence="1">The sequence shown here is derived from an EMBL/GenBank/DDBJ whole genome shotgun (WGS) entry which is preliminary data.</text>
</comment>
<dbReference type="RefSeq" id="WP_279990358.1">
    <property type="nucleotide sequence ID" value="NZ_JAOBZK010000007.1"/>
</dbReference>
<protein>
    <submittedName>
        <fullName evidence="1">Uncharacterized protein</fullName>
    </submittedName>
</protein>
<proteinExistence type="predicted"/>
<dbReference type="AlphaFoldDB" id="A0ABD4YR99"/>